<dbReference type="SMART" id="SM00862">
    <property type="entry name" value="Trans_reg_C"/>
    <property type="match status" value="1"/>
</dbReference>
<dbReference type="Gene3D" id="3.40.50.2300">
    <property type="match status" value="1"/>
</dbReference>
<evidence type="ECO:0000259" key="9">
    <source>
        <dbReference type="PROSITE" id="PS51755"/>
    </source>
</evidence>
<dbReference type="GO" id="GO:0005829">
    <property type="term" value="C:cytosol"/>
    <property type="evidence" value="ECO:0007669"/>
    <property type="project" value="TreeGrafter"/>
</dbReference>
<evidence type="ECO:0000256" key="2">
    <source>
        <dbReference type="ARBA" id="ARBA00023012"/>
    </source>
</evidence>
<dbReference type="Proteomes" id="UP000663801">
    <property type="component" value="Unassembled WGS sequence"/>
</dbReference>
<dbReference type="CDD" id="cd17574">
    <property type="entry name" value="REC_OmpR"/>
    <property type="match status" value="1"/>
</dbReference>
<sequence>MNAPADTPARVLLVEDDETLRTVVADALRDNGYVVATLADGERVLEVVSGHRPDLAILDVMLPGRSGFELARVLRGEADIPVVFVTARDGVDDRLTGFDLGADDYLVKPFELAELLARVRAVLRRSGRLSASVIQVSDLVVDEDAGVVVRAGRPVDLTATELRLLTYLARNRGRVLSKTQILTQVWGYDAYDPNLVEAFVSGLRRKMEVHGDRLIHTVRGIGYRLSAPPGAPSS</sequence>
<feature type="domain" description="OmpR/PhoB-type" evidence="9">
    <location>
        <begin position="131"/>
        <end position="227"/>
    </location>
</feature>
<dbReference type="CDD" id="cd00383">
    <property type="entry name" value="trans_reg_C"/>
    <property type="match status" value="1"/>
</dbReference>
<dbReference type="RefSeq" id="WP_205255600.1">
    <property type="nucleotide sequence ID" value="NZ_BAAAPV010000003.1"/>
</dbReference>
<protein>
    <submittedName>
        <fullName evidence="10">Response regulator transcription factor</fullName>
    </submittedName>
</protein>
<dbReference type="Pfam" id="PF00486">
    <property type="entry name" value="Trans_reg_C"/>
    <property type="match status" value="1"/>
</dbReference>
<keyword evidence="11" id="KW-1185">Reference proteome</keyword>
<dbReference type="GO" id="GO:0000156">
    <property type="term" value="F:phosphorelay response regulator activity"/>
    <property type="evidence" value="ECO:0007669"/>
    <property type="project" value="TreeGrafter"/>
</dbReference>
<dbReference type="PANTHER" id="PTHR48111">
    <property type="entry name" value="REGULATOR OF RPOS"/>
    <property type="match status" value="1"/>
</dbReference>
<keyword evidence="5" id="KW-0804">Transcription</keyword>
<dbReference type="Gene3D" id="1.10.10.10">
    <property type="entry name" value="Winged helix-like DNA-binding domain superfamily/Winged helix DNA-binding domain"/>
    <property type="match status" value="1"/>
</dbReference>
<keyword evidence="1 6" id="KW-0597">Phosphoprotein</keyword>
<feature type="domain" description="Response regulatory" evidence="8">
    <location>
        <begin position="10"/>
        <end position="123"/>
    </location>
</feature>
<name>A0A939C488_9ACTN</name>
<dbReference type="InterPro" id="IPR001867">
    <property type="entry name" value="OmpR/PhoB-type_DNA-bd"/>
</dbReference>
<dbReference type="PROSITE" id="PS50110">
    <property type="entry name" value="RESPONSE_REGULATORY"/>
    <property type="match status" value="1"/>
</dbReference>
<evidence type="ECO:0000313" key="10">
    <source>
        <dbReference type="EMBL" id="MBM9475439.1"/>
    </source>
</evidence>
<comment type="caution">
    <text evidence="10">The sequence shown here is derived from an EMBL/GenBank/DDBJ whole genome shotgun (WGS) entry which is preliminary data.</text>
</comment>
<feature type="modified residue" description="4-aspartylphosphate" evidence="6">
    <location>
        <position position="59"/>
    </location>
</feature>
<evidence type="ECO:0000256" key="4">
    <source>
        <dbReference type="ARBA" id="ARBA00023125"/>
    </source>
</evidence>
<organism evidence="10 11">
    <name type="scientific">Nakamurella flavida</name>
    <dbReference type="NCBI Taxonomy" id="363630"/>
    <lineage>
        <taxon>Bacteria</taxon>
        <taxon>Bacillati</taxon>
        <taxon>Actinomycetota</taxon>
        <taxon>Actinomycetes</taxon>
        <taxon>Nakamurellales</taxon>
        <taxon>Nakamurellaceae</taxon>
        <taxon>Nakamurella</taxon>
    </lineage>
</organism>
<evidence type="ECO:0000256" key="1">
    <source>
        <dbReference type="ARBA" id="ARBA00022553"/>
    </source>
</evidence>
<dbReference type="Pfam" id="PF00072">
    <property type="entry name" value="Response_reg"/>
    <property type="match status" value="1"/>
</dbReference>
<evidence type="ECO:0000256" key="5">
    <source>
        <dbReference type="ARBA" id="ARBA00023163"/>
    </source>
</evidence>
<keyword evidence="4 7" id="KW-0238">DNA-binding</keyword>
<dbReference type="SMART" id="SM00448">
    <property type="entry name" value="REC"/>
    <property type="match status" value="1"/>
</dbReference>
<evidence type="ECO:0000256" key="6">
    <source>
        <dbReference type="PROSITE-ProRule" id="PRU00169"/>
    </source>
</evidence>
<gene>
    <name evidence="10" type="ORF">JL107_03170</name>
</gene>
<dbReference type="GO" id="GO:0000976">
    <property type="term" value="F:transcription cis-regulatory region binding"/>
    <property type="evidence" value="ECO:0007669"/>
    <property type="project" value="TreeGrafter"/>
</dbReference>
<dbReference type="InterPro" id="IPR036388">
    <property type="entry name" value="WH-like_DNA-bd_sf"/>
</dbReference>
<evidence type="ECO:0000313" key="11">
    <source>
        <dbReference type="Proteomes" id="UP000663801"/>
    </source>
</evidence>
<feature type="DNA-binding region" description="OmpR/PhoB-type" evidence="7">
    <location>
        <begin position="131"/>
        <end position="227"/>
    </location>
</feature>
<dbReference type="AlphaFoldDB" id="A0A939C488"/>
<dbReference type="PROSITE" id="PS51755">
    <property type="entry name" value="OMPR_PHOB"/>
    <property type="match status" value="1"/>
</dbReference>
<reference evidence="10" key="1">
    <citation type="submission" date="2021-01" db="EMBL/GenBank/DDBJ databases">
        <title>KCTC 19127 draft genome.</title>
        <authorList>
            <person name="An D."/>
        </authorList>
    </citation>
    <scope>NUCLEOTIDE SEQUENCE</scope>
    <source>
        <strain evidence="10">KCTC 19127</strain>
    </source>
</reference>
<keyword evidence="3" id="KW-0805">Transcription regulation</keyword>
<keyword evidence="2" id="KW-0902">Two-component regulatory system</keyword>
<dbReference type="GO" id="GO:0006355">
    <property type="term" value="P:regulation of DNA-templated transcription"/>
    <property type="evidence" value="ECO:0007669"/>
    <property type="project" value="InterPro"/>
</dbReference>
<dbReference type="EMBL" id="JAERWL010000005">
    <property type="protein sequence ID" value="MBM9475439.1"/>
    <property type="molecule type" value="Genomic_DNA"/>
</dbReference>
<dbReference type="SUPFAM" id="SSF52172">
    <property type="entry name" value="CheY-like"/>
    <property type="match status" value="1"/>
</dbReference>
<dbReference type="InterPro" id="IPR001789">
    <property type="entry name" value="Sig_transdc_resp-reg_receiver"/>
</dbReference>
<dbReference type="InterPro" id="IPR039420">
    <property type="entry name" value="WalR-like"/>
</dbReference>
<accession>A0A939C488</accession>
<evidence type="ECO:0000259" key="8">
    <source>
        <dbReference type="PROSITE" id="PS50110"/>
    </source>
</evidence>
<proteinExistence type="predicted"/>
<dbReference type="InterPro" id="IPR011006">
    <property type="entry name" value="CheY-like_superfamily"/>
</dbReference>
<dbReference type="GO" id="GO:0032993">
    <property type="term" value="C:protein-DNA complex"/>
    <property type="evidence" value="ECO:0007669"/>
    <property type="project" value="TreeGrafter"/>
</dbReference>
<dbReference type="PANTHER" id="PTHR48111:SF1">
    <property type="entry name" value="TWO-COMPONENT RESPONSE REGULATOR ORR33"/>
    <property type="match status" value="1"/>
</dbReference>
<evidence type="ECO:0000256" key="7">
    <source>
        <dbReference type="PROSITE-ProRule" id="PRU01091"/>
    </source>
</evidence>
<dbReference type="Gene3D" id="6.10.250.690">
    <property type="match status" value="1"/>
</dbReference>
<evidence type="ECO:0000256" key="3">
    <source>
        <dbReference type="ARBA" id="ARBA00023015"/>
    </source>
</evidence>